<feature type="domain" description="Alkyl sulfatase C-terminal" evidence="5">
    <location>
        <begin position="161"/>
        <end position="267"/>
    </location>
</feature>
<dbReference type="AlphaFoldDB" id="A0A3C1KJM1"/>
<dbReference type="SUPFAM" id="SSF56281">
    <property type="entry name" value="Metallo-hydrolase/oxidoreductase"/>
    <property type="match status" value="1"/>
</dbReference>
<evidence type="ECO:0000313" key="7">
    <source>
        <dbReference type="Proteomes" id="UP000259273"/>
    </source>
</evidence>
<keyword evidence="1" id="KW-0479">Metal-binding</keyword>
<dbReference type="EMBL" id="DMND01000031">
    <property type="protein sequence ID" value="HAN26436.1"/>
    <property type="molecule type" value="Genomic_DNA"/>
</dbReference>
<protein>
    <recommendedName>
        <fullName evidence="8">MBL fold metallo-hydrolase</fullName>
    </recommendedName>
</protein>
<dbReference type="InterPro" id="IPR029229">
    <property type="entry name" value="Alkyl_sulf_C"/>
</dbReference>
<dbReference type="InterPro" id="IPR036527">
    <property type="entry name" value="SCP2_sterol-bd_dom_sf"/>
</dbReference>
<proteinExistence type="predicted"/>
<dbReference type="Gene3D" id="3.30.1050.10">
    <property type="entry name" value="SCP2 sterol-binding domain"/>
    <property type="match status" value="1"/>
</dbReference>
<evidence type="ECO:0000256" key="3">
    <source>
        <dbReference type="ARBA" id="ARBA00022833"/>
    </source>
</evidence>
<evidence type="ECO:0000259" key="5">
    <source>
        <dbReference type="Pfam" id="PF14864"/>
    </source>
</evidence>
<evidence type="ECO:0000313" key="6">
    <source>
        <dbReference type="EMBL" id="HAN26436.1"/>
    </source>
</evidence>
<dbReference type="GO" id="GO:0018741">
    <property type="term" value="F:linear primary-alkylsulfatase activity"/>
    <property type="evidence" value="ECO:0007669"/>
    <property type="project" value="TreeGrafter"/>
</dbReference>
<keyword evidence="2" id="KW-0378">Hydrolase</keyword>
<evidence type="ECO:0000259" key="4">
    <source>
        <dbReference type="Pfam" id="PF14863"/>
    </source>
</evidence>
<evidence type="ECO:0000256" key="2">
    <source>
        <dbReference type="ARBA" id="ARBA00022801"/>
    </source>
</evidence>
<gene>
    <name evidence="6" type="ORF">DCP75_01640</name>
</gene>
<evidence type="ECO:0000256" key="1">
    <source>
        <dbReference type="ARBA" id="ARBA00022723"/>
    </source>
</evidence>
<dbReference type="Pfam" id="PF14864">
    <property type="entry name" value="Alkyl_sulf_C"/>
    <property type="match status" value="1"/>
</dbReference>
<reference evidence="6 7" key="1">
    <citation type="journal article" date="2018" name="Nat. Biotechnol.">
        <title>A standardized bacterial taxonomy based on genome phylogeny substantially revises the tree of life.</title>
        <authorList>
            <person name="Parks D.H."/>
            <person name="Chuvochina M."/>
            <person name="Waite D.W."/>
            <person name="Rinke C."/>
            <person name="Skarshewski A."/>
            <person name="Chaumeil P.A."/>
            <person name="Hugenholtz P."/>
        </authorList>
    </citation>
    <scope>NUCLEOTIDE SEQUENCE [LARGE SCALE GENOMIC DNA]</scope>
    <source>
        <strain evidence="6">UBA9158</strain>
    </source>
</reference>
<organism evidence="6 7">
    <name type="scientific">Haliea salexigens</name>
    <dbReference type="NCBI Taxonomy" id="287487"/>
    <lineage>
        <taxon>Bacteria</taxon>
        <taxon>Pseudomonadati</taxon>
        <taxon>Pseudomonadota</taxon>
        <taxon>Gammaproteobacteria</taxon>
        <taxon>Cellvibrionales</taxon>
        <taxon>Halieaceae</taxon>
        <taxon>Haliea</taxon>
    </lineage>
</organism>
<dbReference type="Gene3D" id="1.25.40.880">
    <property type="entry name" value="Alkyl sulfatase, dimerisation domain"/>
    <property type="match status" value="1"/>
</dbReference>
<feature type="non-terminal residue" evidence="6">
    <location>
        <position position="1"/>
    </location>
</feature>
<dbReference type="InterPro" id="IPR029228">
    <property type="entry name" value="Alkyl_sulf_dimr"/>
</dbReference>
<comment type="caution">
    <text evidence="6">The sequence shown here is derived from an EMBL/GenBank/DDBJ whole genome shotgun (WGS) entry which is preliminary data.</text>
</comment>
<dbReference type="GO" id="GO:0046872">
    <property type="term" value="F:metal ion binding"/>
    <property type="evidence" value="ECO:0007669"/>
    <property type="project" value="UniProtKB-KW"/>
</dbReference>
<dbReference type="SUPFAM" id="SSF55718">
    <property type="entry name" value="SCP-like"/>
    <property type="match status" value="1"/>
</dbReference>
<dbReference type="PANTHER" id="PTHR43223:SF1">
    <property type="entry name" value="ALKYL_ARYL-SULFATASE BDS1"/>
    <property type="match status" value="1"/>
</dbReference>
<dbReference type="GO" id="GO:0018909">
    <property type="term" value="P:dodecyl sulfate metabolic process"/>
    <property type="evidence" value="ECO:0007669"/>
    <property type="project" value="TreeGrafter"/>
</dbReference>
<dbReference type="InterPro" id="IPR038536">
    <property type="entry name" value="Alkyl/aryl-sulf_dimr_sf"/>
</dbReference>
<dbReference type="InterPro" id="IPR052195">
    <property type="entry name" value="Bact_Alkyl/Aryl-Sulfatase"/>
</dbReference>
<dbReference type="PANTHER" id="PTHR43223">
    <property type="entry name" value="ALKYL/ARYL-SULFATASE"/>
    <property type="match status" value="1"/>
</dbReference>
<name>A0A3C1KJM1_9GAMM</name>
<dbReference type="STRING" id="1121937.GCA_000423125_01725"/>
<sequence length="269" mass="28843">GLDADTLARTVQLPAELAEHPWLQPFYGTVPWSVRAIYNGYLGWFEGNSSTLFPIASATRAQRLLALAGGADAVLAEAEAQLPADPQWAAELADLVRAASPDSVPVAAELKARALRMLAEVTPNPNARNWYLTDALELEQRITTGPSPISAERVAFAQGFPIAGVLRSMAVNLDPERSAGVNERVVLVFPDQGVQYAVHVRHQVAVIDALPSVPEDESVVVTVPATEWLALMTGQRGFPLALADGTVQVSGGMADTAKLLRFLALFRQE</sequence>
<accession>A0A3C1KJM1</accession>
<dbReference type="GO" id="GO:0046983">
    <property type="term" value="F:protein dimerization activity"/>
    <property type="evidence" value="ECO:0007669"/>
    <property type="project" value="InterPro"/>
</dbReference>
<dbReference type="Proteomes" id="UP000259273">
    <property type="component" value="Unassembled WGS sequence"/>
</dbReference>
<keyword evidence="3" id="KW-0862">Zinc</keyword>
<dbReference type="Pfam" id="PF14863">
    <property type="entry name" value="Alkyl_sulf_dimr"/>
    <property type="match status" value="1"/>
</dbReference>
<dbReference type="InterPro" id="IPR036866">
    <property type="entry name" value="RibonucZ/Hydroxyglut_hydro"/>
</dbReference>
<evidence type="ECO:0008006" key="8">
    <source>
        <dbReference type="Google" id="ProtNLM"/>
    </source>
</evidence>
<feature type="domain" description="Alkyl sulfatase dimerisation" evidence="4">
    <location>
        <begin position="6"/>
        <end position="140"/>
    </location>
</feature>